<proteinExistence type="predicted"/>
<reference evidence="1" key="1">
    <citation type="journal article" date="2008" name="J. Bacteriol.">
        <title>Complete genome sequence of Neisseria gonorrhoeae NCCP11945.</title>
        <authorList>
            <person name="Chung G.T."/>
            <person name="Yoo J.S."/>
            <person name="Oh H.B."/>
            <person name="Lee Y.S."/>
            <person name="Cha S.H."/>
            <person name="Kim S.J."/>
            <person name="Yoo C.K."/>
        </authorList>
    </citation>
    <scope>NUCLEOTIDE SEQUENCE [LARGE SCALE GENOMIC DNA]</scope>
    <source>
        <strain evidence="1">NCCP11945</strain>
    </source>
</reference>
<protein>
    <submittedName>
        <fullName evidence="1">Uncharacterized protein</fullName>
    </submittedName>
</protein>
<dbReference type="AlphaFoldDB" id="B4RQ40"/>
<dbReference type="EMBL" id="CP001050">
    <property type="protein sequence ID" value="ACF28852.1"/>
    <property type="molecule type" value="Genomic_DNA"/>
</dbReference>
<dbReference type="Proteomes" id="UP000002564">
    <property type="component" value="Chromosome"/>
</dbReference>
<gene>
    <name evidence="1" type="ordered locus">NGK_0154</name>
</gene>
<accession>B4RQ40</accession>
<sequence length="43" mass="4985">MFRIGCRREMTDGCRNVGRREWNARLIPHMLAVLPARAVLCSK</sequence>
<organism evidence="1">
    <name type="scientific">Neisseria gonorrhoeae (strain NCCP11945)</name>
    <dbReference type="NCBI Taxonomy" id="521006"/>
    <lineage>
        <taxon>Bacteria</taxon>
        <taxon>Pseudomonadati</taxon>
        <taxon>Pseudomonadota</taxon>
        <taxon>Betaproteobacteria</taxon>
        <taxon>Neisseriales</taxon>
        <taxon>Neisseriaceae</taxon>
        <taxon>Neisseria</taxon>
    </lineage>
</organism>
<dbReference type="KEGG" id="ngk:NGK_0154"/>
<dbReference type="HOGENOM" id="CLU_3236442_0_0_4"/>
<evidence type="ECO:0000313" key="1">
    <source>
        <dbReference type="EMBL" id="ACF28852.1"/>
    </source>
</evidence>
<name>B4RQ40_NEIG2</name>